<name>X1CIL9_9ZZZZ</name>
<comment type="caution">
    <text evidence="1">The sequence shown here is derived from an EMBL/GenBank/DDBJ whole genome shotgun (WGS) entry which is preliminary data.</text>
</comment>
<accession>X1CIL9</accession>
<organism evidence="1">
    <name type="scientific">marine sediment metagenome</name>
    <dbReference type="NCBI Taxonomy" id="412755"/>
    <lineage>
        <taxon>unclassified sequences</taxon>
        <taxon>metagenomes</taxon>
        <taxon>ecological metagenomes</taxon>
    </lineage>
</organism>
<feature type="non-terminal residue" evidence="1">
    <location>
        <position position="64"/>
    </location>
</feature>
<proteinExistence type="predicted"/>
<sequence>MEGRSQMAIEENPPLNVLAGDMDRFVHDPLGFVHYAFPWKEDGELEEYPGPDEWQTEVLSHITA</sequence>
<reference evidence="1" key="1">
    <citation type="journal article" date="2014" name="Front. Microbiol.">
        <title>High frequency of phylogenetically diverse reductive dehalogenase-homologous genes in deep subseafloor sedimentary metagenomes.</title>
        <authorList>
            <person name="Kawai M."/>
            <person name="Futagami T."/>
            <person name="Toyoda A."/>
            <person name="Takaki Y."/>
            <person name="Nishi S."/>
            <person name="Hori S."/>
            <person name="Arai W."/>
            <person name="Tsubouchi T."/>
            <person name="Morono Y."/>
            <person name="Uchiyama I."/>
            <person name="Ito T."/>
            <person name="Fujiyama A."/>
            <person name="Inagaki F."/>
            <person name="Takami H."/>
        </authorList>
    </citation>
    <scope>NUCLEOTIDE SEQUENCE</scope>
    <source>
        <strain evidence="1">Expedition CK06-06</strain>
    </source>
</reference>
<evidence type="ECO:0000313" key="1">
    <source>
        <dbReference type="EMBL" id="GAH07497.1"/>
    </source>
</evidence>
<dbReference type="AlphaFoldDB" id="X1CIL9"/>
<dbReference type="EMBL" id="BART01037426">
    <property type="protein sequence ID" value="GAH07497.1"/>
    <property type="molecule type" value="Genomic_DNA"/>
</dbReference>
<protein>
    <submittedName>
        <fullName evidence="1">Uncharacterized protein</fullName>
    </submittedName>
</protein>
<gene>
    <name evidence="1" type="ORF">S01H4_62629</name>
</gene>